<proteinExistence type="predicted"/>
<organism evidence="2 3">
    <name type="scientific">Allorhizobium borbori</name>
    <dbReference type="NCBI Taxonomy" id="485907"/>
    <lineage>
        <taxon>Bacteria</taxon>
        <taxon>Pseudomonadati</taxon>
        <taxon>Pseudomonadota</taxon>
        <taxon>Alphaproteobacteria</taxon>
        <taxon>Hyphomicrobiales</taxon>
        <taxon>Rhizobiaceae</taxon>
        <taxon>Rhizobium/Agrobacterium group</taxon>
        <taxon>Allorhizobium</taxon>
    </lineage>
</organism>
<dbReference type="RefSeq" id="WP_183793765.1">
    <property type="nucleotide sequence ID" value="NZ_JACIDU010000014.1"/>
</dbReference>
<dbReference type="AlphaFoldDB" id="A0A7W6P3B4"/>
<dbReference type="PANTHER" id="PTHR45947:SF3">
    <property type="entry name" value="SULFOQUINOVOSYL TRANSFERASE SQD2"/>
    <property type="match status" value="1"/>
</dbReference>
<dbReference type="InterPro" id="IPR050194">
    <property type="entry name" value="Glycosyltransferase_grp1"/>
</dbReference>
<dbReference type="Pfam" id="PF13439">
    <property type="entry name" value="Glyco_transf_4"/>
    <property type="match status" value="1"/>
</dbReference>
<feature type="domain" description="Glycosyltransferase subfamily 4-like N-terminal" evidence="1">
    <location>
        <begin position="15"/>
        <end position="165"/>
    </location>
</feature>
<dbReference type="Gene3D" id="3.40.50.2000">
    <property type="entry name" value="Glycogen Phosphorylase B"/>
    <property type="match status" value="2"/>
</dbReference>
<evidence type="ECO:0000313" key="2">
    <source>
        <dbReference type="EMBL" id="MBB4104679.1"/>
    </source>
</evidence>
<keyword evidence="3" id="KW-1185">Reference proteome</keyword>
<accession>A0A7W6P3B4</accession>
<protein>
    <submittedName>
        <fullName evidence="2">Glycosyltransferase involved in cell wall biosynthesis</fullName>
    </submittedName>
</protein>
<comment type="caution">
    <text evidence="2">The sequence shown here is derived from an EMBL/GenBank/DDBJ whole genome shotgun (WGS) entry which is preliminary data.</text>
</comment>
<reference evidence="2 3" key="1">
    <citation type="submission" date="2020-08" db="EMBL/GenBank/DDBJ databases">
        <title>Genomic Encyclopedia of Type Strains, Phase IV (KMG-IV): sequencing the most valuable type-strain genomes for metagenomic binning, comparative biology and taxonomic classification.</title>
        <authorList>
            <person name="Goeker M."/>
        </authorList>
    </citation>
    <scope>NUCLEOTIDE SEQUENCE [LARGE SCALE GENOMIC DNA]</scope>
    <source>
        <strain evidence="2 3">DSM 26385</strain>
    </source>
</reference>
<dbReference type="CDD" id="cd03814">
    <property type="entry name" value="GT4-like"/>
    <property type="match status" value="1"/>
</dbReference>
<dbReference type="GO" id="GO:0016757">
    <property type="term" value="F:glycosyltransferase activity"/>
    <property type="evidence" value="ECO:0007669"/>
    <property type="project" value="TreeGrafter"/>
</dbReference>
<dbReference type="InterPro" id="IPR028098">
    <property type="entry name" value="Glyco_trans_4-like_N"/>
</dbReference>
<dbReference type="PANTHER" id="PTHR45947">
    <property type="entry name" value="SULFOQUINOVOSYL TRANSFERASE SQD2"/>
    <property type="match status" value="1"/>
</dbReference>
<dbReference type="EMBL" id="JACIDU010000014">
    <property type="protein sequence ID" value="MBB4104679.1"/>
    <property type="molecule type" value="Genomic_DNA"/>
</dbReference>
<dbReference type="Proteomes" id="UP000584824">
    <property type="component" value="Unassembled WGS sequence"/>
</dbReference>
<keyword evidence="2" id="KW-0808">Transferase</keyword>
<dbReference type="Pfam" id="PF13692">
    <property type="entry name" value="Glyco_trans_1_4"/>
    <property type="match status" value="1"/>
</dbReference>
<evidence type="ECO:0000313" key="3">
    <source>
        <dbReference type="Proteomes" id="UP000584824"/>
    </source>
</evidence>
<dbReference type="SUPFAM" id="SSF53756">
    <property type="entry name" value="UDP-Glycosyltransferase/glycogen phosphorylase"/>
    <property type="match status" value="1"/>
</dbReference>
<sequence>MTRITIVSDAWYPQVNGVVRSIENTNRELERMGVEVAMITPADFRSLPCPTYPEIRLSVALPGQIAAVMEQHQPAYVHIATEGPLGMLARRWCLRHHMPFTTSYHTRFPEYVAARFPIPQSWLYAYMRWFHNAGGACMVATQSLETDLLSHGFRNLKRWSRGIDATLFHPRPQTPAPLGLPRPLFMTVGRVAVEKNLDAFLSLDLPGSRVVVGDGPARADLQAAYPGVHFTGAKFGEELAALYAEADVFVFPSKTDTFGNTIIESLASGVPVAAFPVMGPVDILGDHPQAGALGDDLRAACLAALDCSREAARALALTYSWEAASRQFLDNVLEANKARASTRFFRIPLPARLKPRA</sequence>
<name>A0A7W6P3B4_9HYPH</name>
<gene>
    <name evidence="2" type="ORF">GGQ66_003258</name>
</gene>
<evidence type="ECO:0000259" key="1">
    <source>
        <dbReference type="Pfam" id="PF13439"/>
    </source>
</evidence>